<dbReference type="InterPro" id="IPR044068">
    <property type="entry name" value="CB"/>
</dbReference>
<evidence type="ECO:0000256" key="5">
    <source>
        <dbReference type="PROSITE-ProRule" id="PRU01248"/>
    </source>
</evidence>
<dbReference type="InterPro" id="IPR013762">
    <property type="entry name" value="Integrase-like_cat_sf"/>
</dbReference>
<dbReference type="EMBL" id="JAPAIP010000001">
    <property type="protein sequence ID" value="MCW1075764.1"/>
    <property type="molecule type" value="Genomic_DNA"/>
</dbReference>
<sequence length="360" mass="42051">MAYFRKRENGWEYRISYKGPDGKYKQKSKSGFKTKALANQAAIEAERKIQKNIIIDENQTLSEYYDNWAKIHKKPNVTAVTWKKYKYTGDKIKKYFKDIKLHQITNSMYQEVLNEFSSTHSQETVEKFHFQLKAAIKMAVHEGILDRNFCDFARIRSDIGKTPTEAKFLEEEEYLNLIHQTSMHINYHSYFILYLIAVTGMRFAEAVGLTWSDIDFKNKLIDVNKTYSYNTTFDFAPTKNKSSIRKIPIDDLTIQFLKTYQKKYAVPDKQDRIFNAVSNSAANKTIKKIVGRNVHVHSLRHTYASYLISQGVDLISISQLLGHENLNITLKVYAHQLEQLKDKNHNRIRNIFEKFGADLG</sequence>
<dbReference type="PANTHER" id="PTHR30349">
    <property type="entry name" value="PHAGE INTEGRASE-RELATED"/>
    <property type="match status" value="1"/>
</dbReference>
<evidence type="ECO:0000313" key="9">
    <source>
        <dbReference type="Proteomes" id="UP001208682"/>
    </source>
</evidence>
<evidence type="ECO:0000256" key="1">
    <source>
        <dbReference type="ARBA" id="ARBA00008857"/>
    </source>
</evidence>
<evidence type="ECO:0000259" key="6">
    <source>
        <dbReference type="PROSITE" id="PS51898"/>
    </source>
</evidence>
<dbReference type="Pfam" id="PF14659">
    <property type="entry name" value="Phage_int_SAM_3"/>
    <property type="match status" value="1"/>
</dbReference>
<dbReference type="InterPro" id="IPR011010">
    <property type="entry name" value="DNA_brk_join_enz"/>
</dbReference>
<dbReference type="Pfam" id="PF00589">
    <property type="entry name" value="Phage_integrase"/>
    <property type="match status" value="1"/>
</dbReference>
<dbReference type="GO" id="GO:0006310">
    <property type="term" value="P:DNA recombination"/>
    <property type="evidence" value="ECO:0007669"/>
    <property type="project" value="UniProtKB-KW"/>
</dbReference>
<dbReference type="PROSITE" id="PS51898">
    <property type="entry name" value="TYR_RECOMBINASE"/>
    <property type="match status" value="1"/>
</dbReference>
<name>A0ABD4U2G1_STRAP</name>
<keyword evidence="3 5" id="KW-0238">DNA-binding</keyword>
<dbReference type="PANTHER" id="PTHR30349:SF64">
    <property type="entry name" value="PROPHAGE INTEGRASE INTD-RELATED"/>
    <property type="match status" value="1"/>
</dbReference>
<gene>
    <name evidence="8" type="ORF">OJ589_01025</name>
</gene>
<feature type="domain" description="Tyr recombinase" evidence="6">
    <location>
        <begin position="164"/>
        <end position="346"/>
    </location>
</feature>
<accession>A0ABD4U2G1</accession>
<evidence type="ECO:0000256" key="3">
    <source>
        <dbReference type="ARBA" id="ARBA00023125"/>
    </source>
</evidence>
<dbReference type="GO" id="GO:0015074">
    <property type="term" value="P:DNA integration"/>
    <property type="evidence" value="ECO:0007669"/>
    <property type="project" value="UniProtKB-KW"/>
</dbReference>
<keyword evidence="2" id="KW-0229">DNA integration</keyword>
<dbReference type="Pfam" id="PF14657">
    <property type="entry name" value="Arm-DNA-bind_4"/>
    <property type="match status" value="1"/>
</dbReference>
<evidence type="ECO:0000259" key="7">
    <source>
        <dbReference type="PROSITE" id="PS51900"/>
    </source>
</evidence>
<dbReference type="RefSeq" id="WP_264348397.1">
    <property type="nucleotide sequence ID" value="NZ_JAPAIP010000001.1"/>
</dbReference>
<dbReference type="InterPro" id="IPR010998">
    <property type="entry name" value="Integrase_recombinase_N"/>
</dbReference>
<dbReference type="SUPFAM" id="SSF56349">
    <property type="entry name" value="DNA breaking-rejoining enzymes"/>
    <property type="match status" value="1"/>
</dbReference>
<reference evidence="8 9" key="1">
    <citation type="submission" date="2022-10" db="EMBL/GenBank/DDBJ databases">
        <title>Comparative genomic study of S. anginosus.</title>
        <authorList>
            <person name="Prasad A."/>
            <person name="Ene A."/>
            <person name="Jablonska S."/>
            <person name="Du J."/>
            <person name="Wolfe A.J."/>
            <person name="Putonti C."/>
        </authorList>
    </citation>
    <scope>NUCLEOTIDE SEQUENCE [LARGE SCALE GENOMIC DNA]</scope>
    <source>
        <strain evidence="8 9">UMB1339</strain>
    </source>
</reference>
<organism evidence="8 9">
    <name type="scientific">Streptococcus anginosus</name>
    <dbReference type="NCBI Taxonomy" id="1328"/>
    <lineage>
        <taxon>Bacteria</taxon>
        <taxon>Bacillati</taxon>
        <taxon>Bacillota</taxon>
        <taxon>Bacilli</taxon>
        <taxon>Lactobacillales</taxon>
        <taxon>Streptococcaceae</taxon>
        <taxon>Streptococcus</taxon>
        <taxon>Streptococcus anginosus group</taxon>
    </lineage>
</organism>
<feature type="domain" description="Core-binding (CB)" evidence="7">
    <location>
        <begin position="59"/>
        <end position="140"/>
    </location>
</feature>
<dbReference type="InterPro" id="IPR028259">
    <property type="entry name" value="AP2-like_int_N"/>
</dbReference>
<dbReference type="CDD" id="cd01189">
    <property type="entry name" value="INT_ICEBs1_C_like"/>
    <property type="match status" value="1"/>
</dbReference>
<dbReference type="PROSITE" id="PS51900">
    <property type="entry name" value="CB"/>
    <property type="match status" value="1"/>
</dbReference>
<dbReference type="InterPro" id="IPR050090">
    <property type="entry name" value="Tyrosine_recombinase_XerCD"/>
</dbReference>
<comment type="similarity">
    <text evidence="1">Belongs to the 'phage' integrase family.</text>
</comment>
<dbReference type="Gene3D" id="1.10.443.10">
    <property type="entry name" value="Intergrase catalytic core"/>
    <property type="match status" value="1"/>
</dbReference>
<evidence type="ECO:0000256" key="2">
    <source>
        <dbReference type="ARBA" id="ARBA00022908"/>
    </source>
</evidence>
<dbReference type="InterPro" id="IPR002104">
    <property type="entry name" value="Integrase_catalytic"/>
</dbReference>
<comment type="caution">
    <text evidence="8">The sequence shown here is derived from an EMBL/GenBank/DDBJ whole genome shotgun (WGS) entry which is preliminary data.</text>
</comment>
<dbReference type="Gene3D" id="1.10.150.130">
    <property type="match status" value="1"/>
</dbReference>
<dbReference type="InterPro" id="IPR004107">
    <property type="entry name" value="Integrase_SAM-like_N"/>
</dbReference>
<evidence type="ECO:0000313" key="8">
    <source>
        <dbReference type="EMBL" id="MCW1075764.1"/>
    </source>
</evidence>
<dbReference type="Proteomes" id="UP001208682">
    <property type="component" value="Unassembled WGS sequence"/>
</dbReference>
<protein>
    <submittedName>
        <fullName evidence="8">Tyrosine-type recombinase/integrase</fullName>
    </submittedName>
</protein>
<keyword evidence="4" id="KW-0233">DNA recombination</keyword>
<dbReference type="GO" id="GO:0003677">
    <property type="term" value="F:DNA binding"/>
    <property type="evidence" value="ECO:0007669"/>
    <property type="project" value="UniProtKB-UniRule"/>
</dbReference>
<proteinExistence type="inferred from homology"/>
<evidence type="ECO:0000256" key="4">
    <source>
        <dbReference type="ARBA" id="ARBA00023172"/>
    </source>
</evidence>
<dbReference type="AlphaFoldDB" id="A0ABD4U2G1"/>